<feature type="disulfide bond" evidence="25">
    <location>
        <begin position="2024"/>
        <end position="2028"/>
    </location>
</feature>
<evidence type="ECO:0000256" key="9">
    <source>
        <dbReference type="ARBA" id="ARBA00022641"/>
    </source>
</evidence>
<feature type="disulfide bond" evidence="25">
    <location>
        <begin position="553"/>
        <end position="579"/>
    </location>
</feature>
<dbReference type="RefSeq" id="XP_025061727.1">
    <property type="nucleotide sequence ID" value="XM_025205942.1"/>
</dbReference>
<keyword evidence="7" id="KW-0011">Acute phase</keyword>
<dbReference type="FunFam" id="2.60.40.420:FF:000051">
    <property type="entry name" value="Coagulation factor VIII"/>
    <property type="match status" value="1"/>
</dbReference>
<accession>A0A3Q0GQP6</accession>
<name>A0A3Q0GQP6_ALLSI</name>
<dbReference type="InterPro" id="IPR011706">
    <property type="entry name" value="Cu-oxidase_C"/>
</dbReference>
<feature type="region of interest" description="Disordered" evidence="26">
    <location>
        <begin position="880"/>
        <end position="899"/>
    </location>
</feature>
<evidence type="ECO:0000256" key="1">
    <source>
        <dbReference type="ARBA" id="ARBA00001935"/>
    </source>
</evidence>
<dbReference type="InterPro" id="IPR008972">
    <property type="entry name" value="Cupredoxin"/>
</dbReference>
<evidence type="ECO:0000256" key="10">
    <source>
        <dbReference type="ARBA" id="ARBA00022692"/>
    </source>
</evidence>
<dbReference type="GO" id="GO:0006953">
    <property type="term" value="P:acute-phase response"/>
    <property type="evidence" value="ECO:0007669"/>
    <property type="project" value="UniProtKB-KW"/>
</dbReference>
<gene>
    <name evidence="30" type="primary">F8</name>
</gene>
<reference evidence="30" key="1">
    <citation type="submission" date="2025-08" db="UniProtKB">
        <authorList>
            <consortium name="RefSeq"/>
        </authorList>
    </citation>
    <scope>IDENTIFICATION</scope>
</reference>
<evidence type="ECO:0000313" key="30">
    <source>
        <dbReference type="RefSeq" id="XP_025061727.1"/>
    </source>
</evidence>
<evidence type="ECO:0000256" key="23">
    <source>
        <dbReference type="ARBA" id="ARBA00067781"/>
    </source>
</evidence>
<feature type="region of interest" description="Disordered" evidence="26">
    <location>
        <begin position="1590"/>
        <end position="1611"/>
    </location>
</feature>
<organism evidence="29 30">
    <name type="scientific">Alligator sinensis</name>
    <name type="common">Chinese alligator</name>
    <dbReference type="NCBI Taxonomy" id="38654"/>
    <lineage>
        <taxon>Eukaryota</taxon>
        <taxon>Metazoa</taxon>
        <taxon>Chordata</taxon>
        <taxon>Craniata</taxon>
        <taxon>Vertebrata</taxon>
        <taxon>Euteleostomi</taxon>
        <taxon>Archelosauria</taxon>
        <taxon>Archosauria</taxon>
        <taxon>Crocodylia</taxon>
        <taxon>Alligatoridae</taxon>
        <taxon>Alligatorinae</taxon>
        <taxon>Alligator</taxon>
    </lineage>
</organism>
<protein>
    <recommendedName>
        <fullName evidence="23">Coagulation factor VIII</fullName>
        <ecNumber evidence="5">1.16.3.1</ecNumber>
    </recommendedName>
    <alternativeName>
        <fullName evidence="24">Procoagulant component</fullName>
    </alternativeName>
</protein>
<dbReference type="GO" id="GO:0007596">
    <property type="term" value="P:blood coagulation"/>
    <property type="evidence" value="ECO:0007669"/>
    <property type="project" value="UniProtKB-KW"/>
</dbReference>
<evidence type="ECO:0000256" key="25">
    <source>
        <dbReference type="PIRSR" id="PIRSR000354-1"/>
    </source>
</evidence>
<dbReference type="FunFam" id="2.60.120.260:FF:000002">
    <property type="entry name" value="Coagulation factor VIII"/>
    <property type="match status" value="2"/>
</dbReference>
<feature type="chain" id="PRO_5018288399" description="Coagulation factor VIII" evidence="27">
    <location>
        <begin position="25"/>
        <end position="2457"/>
    </location>
</feature>
<keyword evidence="9" id="KW-0765">Sulfation</keyword>
<keyword evidence="12" id="KW-0479">Metal-binding</keyword>
<evidence type="ECO:0000256" key="14">
    <source>
        <dbReference type="ARBA" id="ARBA00022737"/>
    </source>
</evidence>
<evidence type="ECO:0000256" key="26">
    <source>
        <dbReference type="SAM" id="MobiDB-lite"/>
    </source>
</evidence>
<feature type="disulfide bond" evidence="25">
    <location>
        <begin position="2146"/>
        <end position="2294"/>
    </location>
</feature>
<dbReference type="PROSITE" id="PS50022">
    <property type="entry name" value="FA58C_3"/>
    <property type="match status" value="2"/>
</dbReference>
<keyword evidence="8" id="KW-0964">Secreted</keyword>
<dbReference type="Pfam" id="PF07732">
    <property type="entry name" value="Cu-oxidase_3"/>
    <property type="match status" value="1"/>
</dbReference>
<dbReference type="PROSITE" id="PS01285">
    <property type="entry name" value="FA58C_1"/>
    <property type="match status" value="2"/>
</dbReference>
<feature type="compositionally biased region" description="Polar residues" evidence="26">
    <location>
        <begin position="1310"/>
        <end position="1325"/>
    </location>
</feature>
<dbReference type="GeneID" id="102371565"/>
<keyword evidence="20" id="KW-0472">Membrane</keyword>
<dbReference type="SUPFAM" id="SSF49503">
    <property type="entry name" value="Cupredoxins"/>
    <property type="match status" value="6"/>
</dbReference>
<keyword evidence="21 25" id="KW-1015">Disulfide bond</keyword>
<dbReference type="InterPro" id="IPR024715">
    <property type="entry name" value="Factor_5/8-like"/>
</dbReference>
<dbReference type="Gene3D" id="2.60.40.420">
    <property type="entry name" value="Cupredoxins - blue copper proteins"/>
    <property type="match status" value="5"/>
</dbReference>
<dbReference type="CTD" id="2157"/>
<evidence type="ECO:0000256" key="13">
    <source>
        <dbReference type="ARBA" id="ARBA00022729"/>
    </source>
</evidence>
<feature type="region of interest" description="Disordered" evidence="26">
    <location>
        <begin position="1534"/>
        <end position="1566"/>
    </location>
</feature>
<dbReference type="PROSITE" id="PS00079">
    <property type="entry name" value="MULTICOPPER_OXIDASE1"/>
    <property type="match status" value="2"/>
</dbReference>
<dbReference type="GO" id="GO:0005886">
    <property type="term" value="C:plasma membrane"/>
    <property type="evidence" value="ECO:0007669"/>
    <property type="project" value="TreeGrafter"/>
</dbReference>
<keyword evidence="19" id="KW-0094">Blood coagulation</keyword>
<dbReference type="InParanoid" id="A0A3Q0GQP6"/>
<sequence length="2457" mass="277695">MGATMLAGVLCCFLLGCLLQESFGLIRRYYIGAVETDWDYVHSDLLSVLQATAGAPGDQGLRPPTLGTFTRYKKAVFVEYTDASFTQTKSKPAWMGLLGPTIRAEVYDTVVVTFKNLASHPFSLHAVGVSYWKGSEGAGYNDETSQSEKDDDKVGPGKNHTYIWEILENQGPTESDSSCLTYSYFSQIDSVKDINSGLIGALLVCRPGTLTKDGTRDALQEFVLLFSVFDEGKSWYSESSSPRTSQPLHHNRLQLHTINGYINGSLPDLKLCLKRPVHWHVIGLGTAPEVHSIFFEGHTFLVRNHRHAILEISPATFLTAQTMPVSSGRFLMFCQIPSHQQAGMEAYITVEDCPEEPVKKMRLAPDEPSDEYYNDYDTDIREIALEEESSFAVVHARSFAKQEPMTWTHYIAAEEVDWDYAPRKSTYLDRNDTNKYLEAGPQRIGSKYKKVIYVEYEDGTFKKHKVANQHDTGILGPVLKGEVGDQFMIVFRNLASRPYNIYPHGLTRVSSFHPLKSSQKKDVKDISIPPGESFTYSWKVTMEDGPASSDPLCLTRFYYSSINPERDIASGLIGPLLICFKKTMDQRGNQMLSDEANFVLFSVIDENRSWYLAENIQHFCTDAAHVNTQDPEFYASNVMHTINGYVFDNLHLSLCLNQVVYWYVLSVGAQTDFLSVFFSGNTFTRNMVHEDTLTLFPFSGETIIMDLEKKGVWMLGCLNPEFRDRGMKAKFTVSNCNPDSDLYYNEGDYDDQIDDNVFQPRGFSKRKRWHNRPCLRKHQNNNISSENETEKLSYQLTPCLRKPSQPLEFNSLQSSWRDSMDTSSNVTSVFSERSPDQHSISMFSLQETSSEPVSYDSFLEEEQLSKIVISDQRSVDPLLEGNSTSIRKTNDFNKSSATAGPYKEGDTLFRTHRQNPVGEMVKENLELQKSVENVAFQPTTPLAKLEVFPKGNVNLRQESVRRMVLQESISLSAADASIQKNGNSLQLDELEHDSGFQERSLLDKELSLENSIKALLKLHMSSDDTKSTSIINTNSSSEISTSAPSDKSTDDTSIHVMKYFNVGKTFLKNTGTSTQLDSSLENYASPQETVLLDLYETSQEVNGSVPKLNSSAHDLMLQENISSTNGKVFVEKTVVSSHLKKYSNEKGIQRTPVFHKKGFLLGRTNLSLDGIADMRLMENGSLDDKTRIITPLGQNRSTQNQRLSSIKDNVSAENGMRLELNESTNDTRLPETKFLDSSEILDNRNVTTQETNDFILAAKFQDATESKELSEIKNVALHKANMMGKNMRLPLLNSEETFQKRGSIAEQLDGPTNDSRIPETSSLNENIYPKGNVPPLELEHLINGTGLSEVNSSNTKNVIHKSDVMELDSDHWTTENLVNKATSKSCNQYSFLCSTHKKKQSLRSFQVLLEKMQMQQELDNEARALEGRQSPDKNMQRTRAVLGDTGTKVGYEHRGTPSTERLSIEDTTVRDHRATNTDSSTGYIRAAFVSHSSSPTQSDAMLFFTSSHEPRTLEEQYGNQDRNIALRRDSTFVDVEESEETAMIPATSSENTSKREEEVRTESGTRSTALAREQNRMMNPISLQVVGQNSRDEMSEGSEMQHRKVNDQETPLSLQRNQKSLMDEEVSAFKQLKLREDMIISKPQQGLESDSIKDHGLGNESRWSSATKHAVEILAKQASTENNLLPSGGSAVNETIKEEQWESKDSQKKNQVFNGEEITSPSDRKVPTLEVKKEAPGIDGAQGIVESTGEIKQRSLTARSESPGEIAGLNYMTKSDTATSQKEKADYDDYSNNEENVDFDIYDEEYQDQRSFQGKVRQYFIAAVEVVWEYGNRRPQHFLKAKGPRTRWRKAVKQYRKVVFQEYLDESFTQPLPRGELDEHLGILGPYIRAEQDDRIVVKFKNLASRPYSLHSNLQPYTEGSVEDKTRNKEAVQPGELREYSWKVPSQMAPSRNEFDCKAWAYFSNTNLEKDLHSGLIGPLIICRPGVLSSAFGRQLTVQEFSLLFTIFDETKSWYFTENMERNCQPPCQVRPDDPVFKRNHSFHAINGYMMDTLPGLAVAQHQRVRWHLLNMGSTEDIHSVHFHGQLFSVKTNQEYSMGIYNLYPGVFGTVEMYPSHVGIWRVDCKVGEHQQAGMSALFLVYDLKCQNPLGLASGNIADSQVTASEQYGQWAPSLARLGYQQSINAWSTNNGNSWIQVDLLRIMILHGIQTQGARQKFSSLYISQFVVFYSLDGDRWKRYKGNSTSSQMVFFGNVDAVGVKDNRFNPPIIARYIRIHPTHYSIRPTLRMELIGCNLNSCSMPLGMEDKSISNQQISASSYSDKIFSIWPPSQARLNLQGRTNAWRPKVNSPNEWLQVDFGKIKKVTGIVTQGSKTILTNMFVKEFAVSSSQDGTHWSPVLQDGKEKIFKGNQDYISSVVNTLDPPLFAQYVRIHPRQWNNHIALRTEFLGCDTQQAY</sequence>
<keyword evidence="29" id="KW-1185">Reference proteome</keyword>
<feature type="disulfide bond" evidence="25">
    <location>
        <begin position="179"/>
        <end position="205"/>
    </location>
</feature>
<feature type="disulfide bond" evidence="25">
    <location>
        <begin position="272"/>
        <end position="353"/>
    </location>
</feature>
<evidence type="ECO:0000256" key="6">
    <source>
        <dbReference type="ARBA" id="ARBA00022448"/>
    </source>
</evidence>
<evidence type="ECO:0000256" key="4">
    <source>
        <dbReference type="ARBA" id="ARBA00010609"/>
    </source>
</evidence>
<keyword evidence="14" id="KW-0677">Repeat</keyword>
<feature type="compositionally biased region" description="Low complexity" evidence="26">
    <location>
        <begin position="1027"/>
        <end position="1042"/>
    </location>
</feature>
<dbReference type="SMART" id="SM00231">
    <property type="entry name" value="FA58C"/>
    <property type="match status" value="2"/>
</dbReference>
<evidence type="ECO:0000256" key="18">
    <source>
        <dbReference type="ARBA" id="ARBA00023065"/>
    </source>
</evidence>
<evidence type="ECO:0000256" key="22">
    <source>
        <dbReference type="ARBA" id="ARBA00023180"/>
    </source>
</evidence>
<dbReference type="FunFam" id="2.60.40.420:FF:000002">
    <property type="entry name" value="Hephaestin like 1"/>
    <property type="match status" value="1"/>
</dbReference>
<feature type="domain" description="F5/8 type C" evidence="28">
    <location>
        <begin position="2146"/>
        <end position="2294"/>
    </location>
</feature>
<evidence type="ECO:0000256" key="15">
    <source>
        <dbReference type="ARBA" id="ARBA00022837"/>
    </source>
</evidence>
<comment type="cofactor">
    <cofactor evidence="1">
        <name>Cu cation</name>
        <dbReference type="ChEBI" id="CHEBI:23378"/>
    </cofactor>
</comment>
<keyword evidence="11" id="KW-0356">Hemostasis</keyword>
<evidence type="ECO:0000256" key="2">
    <source>
        <dbReference type="ARBA" id="ARBA00004167"/>
    </source>
</evidence>
<feature type="compositionally biased region" description="Basic and acidic residues" evidence="26">
    <location>
        <begin position="1698"/>
        <end position="1708"/>
    </location>
</feature>
<evidence type="ECO:0000256" key="8">
    <source>
        <dbReference type="ARBA" id="ARBA00022525"/>
    </source>
</evidence>
<feature type="compositionally biased region" description="Basic and acidic residues" evidence="26">
    <location>
        <begin position="1590"/>
        <end position="1607"/>
    </location>
</feature>
<dbReference type="GO" id="GO:0005576">
    <property type="term" value="C:extracellular region"/>
    <property type="evidence" value="ECO:0007669"/>
    <property type="project" value="UniProtKB-SubCell"/>
</dbReference>
<keyword evidence="10" id="KW-0812">Transmembrane</keyword>
<keyword evidence="15" id="KW-0106">Calcium</keyword>
<dbReference type="CDD" id="cd00057">
    <property type="entry name" value="FA58C"/>
    <property type="match status" value="2"/>
</dbReference>
<dbReference type="PROSITE" id="PS01286">
    <property type="entry name" value="FA58C_2"/>
    <property type="match status" value="1"/>
</dbReference>
<dbReference type="Pfam" id="PF00754">
    <property type="entry name" value="F5_F8_type_C"/>
    <property type="match status" value="2"/>
</dbReference>
<evidence type="ECO:0000256" key="17">
    <source>
        <dbReference type="ARBA" id="ARBA00023002"/>
    </source>
</evidence>
<evidence type="ECO:0000256" key="20">
    <source>
        <dbReference type="ARBA" id="ARBA00023136"/>
    </source>
</evidence>
<feature type="compositionally biased region" description="Polar residues" evidence="26">
    <location>
        <begin position="881"/>
        <end position="898"/>
    </location>
</feature>
<dbReference type="GO" id="GO:0004322">
    <property type="term" value="F:ferroxidase activity"/>
    <property type="evidence" value="ECO:0007669"/>
    <property type="project" value="UniProtKB-EC"/>
</dbReference>
<evidence type="ECO:0000256" key="12">
    <source>
        <dbReference type="ARBA" id="ARBA00022723"/>
    </source>
</evidence>
<dbReference type="PANTHER" id="PTHR46806">
    <property type="entry name" value="F5/8 TYPE C DOMAIN-CONTAINING PROTEIN"/>
    <property type="match status" value="1"/>
</dbReference>
<evidence type="ECO:0000256" key="11">
    <source>
        <dbReference type="ARBA" id="ARBA00022696"/>
    </source>
</evidence>
<feature type="disulfide bond" evidence="25">
    <location>
        <begin position="655"/>
        <end position="736"/>
    </location>
</feature>
<dbReference type="Pfam" id="PF07731">
    <property type="entry name" value="Cu-oxidase_2"/>
    <property type="match status" value="1"/>
</dbReference>
<dbReference type="InterPro" id="IPR011707">
    <property type="entry name" value="Cu-oxidase-like_N"/>
</dbReference>
<feature type="region of interest" description="Disordered" evidence="26">
    <location>
        <begin position="1698"/>
        <end position="1726"/>
    </location>
</feature>
<feature type="disulfide bond" evidence="25">
    <location>
        <begin position="1957"/>
        <end position="1983"/>
    </location>
</feature>
<evidence type="ECO:0000256" key="21">
    <source>
        <dbReference type="ARBA" id="ARBA00023157"/>
    </source>
</evidence>
<keyword evidence="13 27" id="KW-0732">Signal</keyword>
<comment type="similarity">
    <text evidence="4">Belongs to the multicopper oxidase family.</text>
</comment>
<dbReference type="GO" id="GO:0006811">
    <property type="term" value="P:monoatomic ion transport"/>
    <property type="evidence" value="ECO:0007669"/>
    <property type="project" value="UniProtKB-KW"/>
</dbReference>
<dbReference type="EC" id="1.16.3.1" evidence="5"/>
<feature type="region of interest" description="Disordered" evidence="26">
    <location>
        <begin position="1306"/>
        <end position="1327"/>
    </location>
</feature>
<dbReference type="Gene3D" id="2.60.120.260">
    <property type="entry name" value="Galactose-binding domain-like"/>
    <property type="match status" value="2"/>
</dbReference>
<comment type="subcellular location">
    <subcellularLocation>
        <location evidence="2">Membrane</location>
        <topology evidence="2">Single-pass membrane protein</topology>
    </subcellularLocation>
    <subcellularLocation>
        <location evidence="3">Secreted</location>
        <location evidence="3">Extracellular space</location>
    </subcellularLocation>
</comment>
<keyword evidence="16" id="KW-1133">Transmembrane helix</keyword>
<keyword evidence="22" id="KW-0325">Glycoprotein</keyword>
<dbReference type="STRING" id="38654.A0A3Q0GQP6"/>
<dbReference type="Proteomes" id="UP000189705">
    <property type="component" value="Unplaced"/>
</dbReference>
<dbReference type="PANTHER" id="PTHR46806:SF7">
    <property type="entry name" value="COAGULATION FACTOR VIII"/>
    <property type="match status" value="1"/>
</dbReference>
<evidence type="ECO:0000256" key="5">
    <source>
        <dbReference type="ARBA" id="ARBA00013107"/>
    </source>
</evidence>
<evidence type="ECO:0000313" key="29">
    <source>
        <dbReference type="Proteomes" id="UP000189705"/>
    </source>
</evidence>
<feature type="compositionally biased region" description="Basic and acidic residues" evidence="26">
    <location>
        <begin position="1552"/>
        <end position="1563"/>
    </location>
</feature>
<proteinExistence type="inferred from homology"/>
<evidence type="ECO:0000256" key="7">
    <source>
        <dbReference type="ARBA" id="ARBA00022486"/>
    </source>
</evidence>
<dbReference type="PIRSF" id="PIRSF000354">
    <property type="entry name" value="Factors_V_VIII"/>
    <property type="match status" value="1"/>
</dbReference>
<feature type="signal peptide" evidence="27">
    <location>
        <begin position="1"/>
        <end position="24"/>
    </location>
</feature>
<keyword evidence="17" id="KW-0560">Oxidoreductase</keyword>
<dbReference type="InterPro" id="IPR033138">
    <property type="entry name" value="Cu_oxidase_CS"/>
</dbReference>
<evidence type="ECO:0000256" key="3">
    <source>
        <dbReference type="ARBA" id="ARBA00004239"/>
    </source>
</evidence>
<dbReference type="GO" id="GO:0005507">
    <property type="term" value="F:copper ion binding"/>
    <property type="evidence" value="ECO:0007669"/>
    <property type="project" value="InterPro"/>
</dbReference>
<feature type="compositionally biased region" description="Polar residues" evidence="26">
    <location>
        <begin position="1709"/>
        <end position="1721"/>
    </location>
</feature>
<evidence type="ECO:0000256" key="24">
    <source>
        <dbReference type="ARBA" id="ARBA00078860"/>
    </source>
</evidence>
<feature type="region of interest" description="Disordered" evidence="26">
    <location>
        <begin position="1025"/>
        <end position="1050"/>
    </location>
</feature>
<dbReference type="FunFam" id="2.60.40.420:FF:000026">
    <property type="entry name" value="Coagulation factor VIII (Predicted)"/>
    <property type="match status" value="1"/>
</dbReference>
<feature type="domain" description="F5/8 type C" evidence="28">
    <location>
        <begin position="2299"/>
        <end position="2451"/>
    </location>
</feature>
<dbReference type="FunFam" id="2.60.40.420:FF:000011">
    <property type="entry name" value="Coagulation factor VIII (Predicted)"/>
    <property type="match status" value="1"/>
</dbReference>
<evidence type="ECO:0000256" key="16">
    <source>
        <dbReference type="ARBA" id="ARBA00022989"/>
    </source>
</evidence>
<dbReference type="InterPro" id="IPR008979">
    <property type="entry name" value="Galactose-bd-like_sf"/>
</dbReference>
<evidence type="ECO:0000256" key="27">
    <source>
        <dbReference type="SAM" id="SignalP"/>
    </source>
</evidence>
<evidence type="ECO:0000259" key="28">
    <source>
        <dbReference type="PROSITE" id="PS50022"/>
    </source>
</evidence>
<dbReference type="InterPro" id="IPR000421">
    <property type="entry name" value="FA58C"/>
</dbReference>
<evidence type="ECO:0000256" key="19">
    <source>
        <dbReference type="ARBA" id="ARBA00023084"/>
    </source>
</evidence>
<keyword evidence="18" id="KW-0406">Ion transport</keyword>
<dbReference type="SUPFAM" id="SSF49785">
    <property type="entry name" value="Galactose-binding domain-like"/>
    <property type="match status" value="2"/>
</dbReference>
<keyword evidence="6" id="KW-0813">Transport</keyword>
<dbReference type="GO" id="GO:0038023">
    <property type="term" value="F:signaling receptor activity"/>
    <property type="evidence" value="ECO:0007669"/>
    <property type="project" value="TreeGrafter"/>
</dbReference>
<dbReference type="InterPro" id="IPR050633">
    <property type="entry name" value="Neuropilin_MCO_CoagFactor"/>
</dbReference>